<reference evidence="4" key="1">
    <citation type="submission" date="2018-06" db="EMBL/GenBank/DDBJ databases">
        <title>Aestuariibacter litoralis strain KCTC 52945T.</title>
        <authorList>
            <person name="Li X."/>
            <person name="Salam N."/>
            <person name="Li J.-L."/>
            <person name="Chen Y.-M."/>
            <person name="Yang Z.-W."/>
            <person name="Zhang L.-Y."/>
            <person name="Han M.-X."/>
            <person name="Xiao M."/>
            <person name="Li W.-J."/>
        </authorList>
    </citation>
    <scope>NUCLEOTIDE SEQUENCE [LARGE SCALE GENOMIC DNA]</scope>
    <source>
        <strain evidence="4">KCTC 52945</strain>
    </source>
</reference>
<protein>
    <submittedName>
        <fullName evidence="3">Uncharacterized protein</fullName>
    </submittedName>
</protein>
<evidence type="ECO:0000313" key="4">
    <source>
        <dbReference type="Proteomes" id="UP000248795"/>
    </source>
</evidence>
<evidence type="ECO:0000256" key="1">
    <source>
        <dbReference type="SAM" id="MobiDB-lite"/>
    </source>
</evidence>
<dbReference type="EMBL" id="QKVK01000009">
    <property type="protein sequence ID" value="PZF75664.1"/>
    <property type="molecule type" value="Genomic_DNA"/>
</dbReference>
<sequence length="93" mass="10537">MGVVFGQVFSWLFVATPLWVSLCLLAAVGAMAWQLRAMVRRADRHARSIAHMDEWADSVDDLLKQMQGRAWRAPPPPPAQPRPAADARKWWQS</sequence>
<evidence type="ECO:0000256" key="2">
    <source>
        <dbReference type="SAM" id="Phobius"/>
    </source>
</evidence>
<evidence type="ECO:0000313" key="3">
    <source>
        <dbReference type="EMBL" id="PZF75664.1"/>
    </source>
</evidence>
<proteinExistence type="predicted"/>
<keyword evidence="4" id="KW-1185">Reference proteome</keyword>
<dbReference type="AlphaFoldDB" id="A0A2W2B5R3"/>
<comment type="caution">
    <text evidence="3">The sequence shown here is derived from an EMBL/GenBank/DDBJ whole genome shotgun (WGS) entry which is preliminary data.</text>
</comment>
<accession>A0A2W2B5R3</accession>
<feature type="region of interest" description="Disordered" evidence="1">
    <location>
        <begin position="67"/>
        <end position="93"/>
    </location>
</feature>
<organism evidence="3 4">
    <name type="scientific">Aestuariivirga litoralis</name>
    <dbReference type="NCBI Taxonomy" id="2650924"/>
    <lineage>
        <taxon>Bacteria</taxon>
        <taxon>Pseudomonadati</taxon>
        <taxon>Pseudomonadota</taxon>
        <taxon>Alphaproteobacteria</taxon>
        <taxon>Hyphomicrobiales</taxon>
        <taxon>Aestuariivirgaceae</taxon>
        <taxon>Aestuariivirga</taxon>
    </lineage>
</organism>
<keyword evidence="2" id="KW-0472">Membrane</keyword>
<keyword evidence="2" id="KW-1133">Transmembrane helix</keyword>
<name>A0A2W2B5R3_9HYPH</name>
<keyword evidence="2" id="KW-0812">Transmembrane</keyword>
<gene>
    <name evidence="3" type="ORF">DK847_17645</name>
</gene>
<dbReference type="Proteomes" id="UP000248795">
    <property type="component" value="Unassembled WGS sequence"/>
</dbReference>
<feature type="transmembrane region" description="Helical" evidence="2">
    <location>
        <begin position="12"/>
        <end position="35"/>
    </location>
</feature>